<name>K0SKT4_THAOC</name>
<dbReference type="AlphaFoldDB" id="K0SKT4"/>
<organism evidence="2 3">
    <name type="scientific">Thalassiosira oceanica</name>
    <name type="common">Marine diatom</name>
    <dbReference type="NCBI Taxonomy" id="159749"/>
    <lineage>
        <taxon>Eukaryota</taxon>
        <taxon>Sar</taxon>
        <taxon>Stramenopiles</taxon>
        <taxon>Ochrophyta</taxon>
        <taxon>Bacillariophyta</taxon>
        <taxon>Coscinodiscophyceae</taxon>
        <taxon>Thalassiosirophycidae</taxon>
        <taxon>Thalassiosirales</taxon>
        <taxon>Thalassiosiraceae</taxon>
        <taxon>Thalassiosira</taxon>
    </lineage>
</organism>
<protein>
    <submittedName>
        <fullName evidence="2">Uncharacterized protein</fullName>
    </submittedName>
</protein>
<gene>
    <name evidence="2" type="ORF">THAOC_12099</name>
</gene>
<proteinExistence type="predicted"/>
<evidence type="ECO:0000256" key="1">
    <source>
        <dbReference type="SAM" id="MobiDB-lite"/>
    </source>
</evidence>
<comment type="caution">
    <text evidence="2">The sequence shown here is derived from an EMBL/GenBank/DDBJ whole genome shotgun (WGS) entry which is preliminary data.</text>
</comment>
<feature type="region of interest" description="Disordered" evidence="1">
    <location>
        <begin position="117"/>
        <end position="254"/>
    </location>
</feature>
<sequence length="254" mass="27619">MKIDRSARSAYEVALWKALGLGITERAPERPGRACKACNRRNSALASVRKGPSIGKTRPAAGWVEGGTSSTRGQNWTKSSFLESSRRALQVTANRRIQVRARPAARGLAAFERTKKERCDVETTPGTAGSSRVTRRCRRPKPPRTTSDRRRRSPERARPRVRTPGDPVVRGGRDDSARGERPSVHSDVIGRGHVDPAERFGIVPSTSSPPLRPVGPVPRTTCRDRVPRVRLVDLPRSSPSTGRAESAPDDGGGG</sequence>
<feature type="compositionally biased region" description="Basic residues" evidence="1">
    <location>
        <begin position="133"/>
        <end position="142"/>
    </location>
</feature>
<keyword evidence="3" id="KW-1185">Reference proteome</keyword>
<evidence type="ECO:0000313" key="2">
    <source>
        <dbReference type="EMBL" id="EJK66928.1"/>
    </source>
</evidence>
<feature type="compositionally biased region" description="Basic and acidic residues" evidence="1">
    <location>
        <begin position="171"/>
        <end position="198"/>
    </location>
</feature>
<dbReference type="Proteomes" id="UP000266841">
    <property type="component" value="Unassembled WGS sequence"/>
</dbReference>
<dbReference type="EMBL" id="AGNL01013955">
    <property type="protein sequence ID" value="EJK66928.1"/>
    <property type="molecule type" value="Genomic_DNA"/>
</dbReference>
<feature type="region of interest" description="Disordered" evidence="1">
    <location>
        <begin position="48"/>
        <end position="75"/>
    </location>
</feature>
<feature type="compositionally biased region" description="Basic and acidic residues" evidence="1">
    <location>
        <begin position="221"/>
        <end position="233"/>
    </location>
</feature>
<evidence type="ECO:0000313" key="3">
    <source>
        <dbReference type="Proteomes" id="UP000266841"/>
    </source>
</evidence>
<accession>K0SKT4</accession>
<reference evidence="2 3" key="1">
    <citation type="journal article" date="2012" name="Genome Biol.">
        <title>Genome and low-iron response of an oceanic diatom adapted to chronic iron limitation.</title>
        <authorList>
            <person name="Lommer M."/>
            <person name="Specht M."/>
            <person name="Roy A.S."/>
            <person name="Kraemer L."/>
            <person name="Andreson R."/>
            <person name="Gutowska M.A."/>
            <person name="Wolf J."/>
            <person name="Bergner S.V."/>
            <person name="Schilhabel M.B."/>
            <person name="Klostermeier U.C."/>
            <person name="Beiko R.G."/>
            <person name="Rosenstiel P."/>
            <person name="Hippler M."/>
            <person name="Laroche J."/>
        </authorList>
    </citation>
    <scope>NUCLEOTIDE SEQUENCE [LARGE SCALE GENOMIC DNA]</scope>
    <source>
        <strain evidence="2 3">CCMP1005</strain>
    </source>
</reference>